<dbReference type="PANTHER" id="PTHR15407:SF28">
    <property type="entry name" value="RIBITOL-5-PHOSPHATE TRANSFERASE FKTN"/>
    <property type="match status" value="1"/>
</dbReference>
<name>A0A8B8CDE8_CRAVI</name>
<dbReference type="InterPro" id="IPR045587">
    <property type="entry name" value="FKTN_N"/>
</dbReference>
<dbReference type="AlphaFoldDB" id="A0A8B8CDE8"/>
<dbReference type="RefSeq" id="XP_022313705.1">
    <property type="nucleotide sequence ID" value="XM_022457997.1"/>
</dbReference>
<dbReference type="GeneID" id="111118491"/>
<proteinExistence type="predicted"/>
<accession>A0A8B8CDE8</accession>
<dbReference type="Proteomes" id="UP000694844">
    <property type="component" value="Chromosome 2"/>
</dbReference>
<dbReference type="PANTHER" id="PTHR15407">
    <property type="entry name" value="FUKUTIN-RELATED"/>
    <property type="match status" value="1"/>
</dbReference>
<organism evidence="6 7">
    <name type="scientific">Crassostrea virginica</name>
    <name type="common">Eastern oyster</name>
    <dbReference type="NCBI Taxonomy" id="6565"/>
    <lineage>
        <taxon>Eukaryota</taxon>
        <taxon>Metazoa</taxon>
        <taxon>Spiralia</taxon>
        <taxon>Lophotrochozoa</taxon>
        <taxon>Mollusca</taxon>
        <taxon>Bivalvia</taxon>
        <taxon>Autobranchia</taxon>
        <taxon>Pteriomorphia</taxon>
        <taxon>Ostreida</taxon>
        <taxon>Ostreoidea</taxon>
        <taxon>Ostreidae</taxon>
        <taxon>Crassostrea</taxon>
    </lineage>
</organism>
<dbReference type="OrthoDB" id="6046095at2759"/>
<dbReference type="GO" id="GO:0000139">
    <property type="term" value="C:Golgi membrane"/>
    <property type="evidence" value="ECO:0007669"/>
    <property type="project" value="TreeGrafter"/>
</dbReference>
<gene>
    <name evidence="7" type="primary">LOC111118491</name>
</gene>
<evidence type="ECO:0000313" key="6">
    <source>
        <dbReference type="Proteomes" id="UP000694844"/>
    </source>
</evidence>
<dbReference type="InterPro" id="IPR009644">
    <property type="entry name" value="FKTN/MNN4/W02B3.4-1"/>
</dbReference>
<evidence type="ECO:0000256" key="3">
    <source>
        <dbReference type="ARBA" id="ARBA00022989"/>
    </source>
</evidence>
<evidence type="ECO:0000313" key="7">
    <source>
        <dbReference type="RefSeq" id="XP_022313705.1"/>
    </source>
</evidence>
<dbReference type="Pfam" id="PF19737">
    <property type="entry name" value="FKTN_N"/>
    <property type="match status" value="1"/>
</dbReference>
<reference evidence="7" key="1">
    <citation type="submission" date="2025-08" db="UniProtKB">
        <authorList>
            <consortium name="RefSeq"/>
        </authorList>
    </citation>
    <scope>IDENTIFICATION</scope>
    <source>
        <tissue evidence="7">Whole sample</tissue>
    </source>
</reference>
<comment type="subcellular location">
    <subcellularLocation>
        <location evidence="1">Membrane</location>
        <topology evidence="1">Single-pass membrane protein</topology>
    </subcellularLocation>
</comment>
<protein>
    <submittedName>
        <fullName evidence="7">Fukutin-like isoform X2</fullName>
    </submittedName>
</protein>
<evidence type="ECO:0000256" key="4">
    <source>
        <dbReference type="ARBA" id="ARBA00023136"/>
    </source>
</evidence>
<feature type="domain" description="Ribitol-5-phosphate transferase FKTN N-terminal" evidence="5">
    <location>
        <begin position="25"/>
        <end position="206"/>
    </location>
</feature>
<keyword evidence="6" id="KW-1185">Reference proteome</keyword>
<keyword evidence="2" id="KW-0812">Transmembrane</keyword>
<keyword evidence="3" id="KW-1133">Transmembrane helix</keyword>
<evidence type="ECO:0000259" key="5">
    <source>
        <dbReference type="Pfam" id="PF19737"/>
    </source>
</evidence>
<evidence type="ECO:0000256" key="1">
    <source>
        <dbReference type="ARBA" id="ARBA00004167"/>
    </source>
</evidence>
<evidence type="ECO:0000256" key="2">
    <source>
        <dbReference type="ARBA" id="ARBA00022692"/>
    </source>
</evidence>
<keyword evidence="4" id="KW-0472">Membrane</keyword>
<sequence length="389" mass="45061">MDIWDDLEDTIFVIEPEILYKILEQENYSDNEGRCAVFCHLTKKAIAFGVFGHKVAMPLVVSKFRQSGFAAVDAKEDNPDSYLKKPGSPPQKIISHIFLQDMQQPELTAHVVVFYPRSTFLWTSQIQMPTSDLSFGTTARAYDFFETRSLTIDGLHVSVPKSIRHFLHMHQESQFLECNYERAKFFYAQHPKDKSEEAQRFQRKARQLLVKGKEVLDSLGVRFWLSSGTCLGWFRQCDIITYSKDVDFGIWIKDHKPEIIDSMEAAGLPLKHVFGKVTDSYELSFKAGEVKLDLFFFYEEGDTMWNGGTDAVTGDKLKYVFPKFELCWTLFLDVRVRVPCPTQPYIEANYGKKWEVPVTSWDWKSSAFNVRPNGAWPKAEWKEVIQVYE</sequence>